<dbReference type="InterPro" id="IPR051677">
    <property type="entry name" value="AfsR-DnrI-RedD_regulator"/>
</dbReference>
<protein>
    <submittedName>
        <fullName evidence="9">DNA-binding transcriptional activator of the SARP family</fullName>
    </submittedName>
</protein>
<evidence type="ECO:0000256" key="3">
    <source>
        <dbReference type="ARBA" id="ARBA00023125"/>
    </source>
</evidence>
<dbReference type="PANTHER" id="PTHR35807:SF1">
    <property type="entry name" value="TRANSCRIPTIONAL REGULATOR REDD"/>
    <property type="match status" value="1"/>
</dbReference>
<evidence type="ECO:0000256" key="2">
    <source>
        <dbReference type="ARBA" id="ARBA00023015"/>
    </source>
</evidence>
<dbReference type="RefSeq" id="WP_052407720.1">
    <property type="nucleotide sequence ID" value="NZ_JOEF01000019.1"/>
</dbReference>
<reference evidence="9 10" key="1">
    <citation type="submission" date="2016-10" db="EMBL/GenBank/DDBJ databases">
        <authorList>
            <person name="de Groot N.N."/>
        </authorList>
    </citation>
    <scope>NUCLEOTIDE SEQUENCE [LARGE SCALE GENOMIC DNA]</scope>
    <source>
        <strain evidence="9 10">DSM 44149</strain>
    </source>
</reference>
<dbReference type="InterPro" id="IPR016032">
    <property type="entry name" value="Sig_transdc_resp-reg_C-effctor"/>
</dbReference>
<evidence type="ECO:0000256" key="5">
    <source>
        <dbReference type="PROSITE-ProRule" id="PRU00339"/>
    </source>
</evidence>
<dbReference type="SUPFAM" id="SSF52540">
    <property type="entry name" value="P-loop containing nucleoside triphosphate hydrolases"/>
    <property type="match status" value="1"/>
</dbReference>
<feature type="domain" description="OmpR/PhoB-type" evidence="8">
    <location>
        <begin position="1"/>
        <end position="88"/>
    </location>
</feature>
<dbReference type="STRING" id="211114.SAMN04489726_3360"/>
<dbReference type="InterPro" id="IPR011990">
    <property type="entry name" value="TPR-like_helical_dom_sf"/>
</dbReference>
<feature type="DNA-binding region" description="OmpR/PhoB-type" evidence="6">
    <location>
        <begin position="1"/>
        <end position="88"/>
    </location>
</feature>
<gene>
    <name evidence="9" type="ORF">SAMN04489726_3360</name>
</gene>
<evidence type="ECO:0000256" key="4">
    <source>
        <dbReference type="ARBA" id="ARBA00023163"/>
    </source>
</evidence>
<evidence type="ECO:0000256" key="7">
    <source>
        <dbReference type="SAM" id="MobiDB-lite"/>
    </source>
</evidence>
<dbReference type="InterPro" id="IPR036388">
    <property type="entry name" value="WH-like_DNA-bd_sf"/>
</dbReference>
<dbReference type="Gene3D" id="3.40.50.300">
    <property type="entry name" value="P-loop containing nucleotide triphosphate hydrolases"/>
    <property type="match status" value="1"/>
</dbReference>
<feature type="repeat" description="TPR" evidence="5">
    <location>
        <begin position="733"/>
        <end position="766"/>
    </location>
</feature>
<dbReference type="InterPro" id="IPR001867">
    <property type="entry name" value="OmpR/PhoB-type_DNA-bd"/>
</dbReference>
<dbReference type="InterPro" id="IPR019734">
    <property type="entry name" value="TPR_rpt"/>
</dbReference>
<organism evidence="9 10">
    <name type="scientific">Allokutzneria albata</name>
    <name type="common">Kibdelosporangium albatum</name>
    <dbReference type="NCBI Taxonomy" id="211114"/>
    <lineage>
        <taxon>Bacteria</taxon>
        <taxon>Bacillati</taxon>
        <taxon>Actinomycetota</taxon>
        <taxon>Actinomycetes</taxon>
        <taxon>Pseudonocardiales</taxon>
        <taxon>Pseudonocardiaceae</taxon>
        <taxon>Allokutzneria</taxon>
    </lineage>
</organism>
<dbReference type="eggNOG" id="COG3629">
    <property type="taxonomic scope" value="Bacteria"/>
</dbReference>
<dbReference type="SMART" id="SM00028">
    <property type="entry name" value="TPR"/>
    <property type="match status" value="6"/>
</dbReference>
<dbReference type="PRINTS" id="PR00364">
    <property type="entry name" value="DISEASERSIST"/>
</dbReference>
<dbReference type="EMBL" id="LT629701">
    <property type="protein sequence ID" value="SDM78613.1"/>
    <property type="molecule type" value="Genomic_DNA"/>
</dbReference>
<dbReference type="FunFam" id="1.25.40.10:FF:000222">
    <property type="entry name" value="SARP family transcriptional regulator"/>
    <property type="match status" value="1"/>
</dbReference>
<comment type="similarity">
    <text evidence="1">Belongs to the AfsR/DnrI/RedD regulatory family.</text>
</comment>
<dbReference type="GO" id="GO:0043531">
    <property type="term" value="F:ADP binding"/>
    <property type="evidence" value="ECO:0007669"/>
    <property type="project" value="InterPro"/>
</dbReference>
<dbReference type="InterPro" id="IPR002182">
    <property type="entry name" value="NB-ARC"/>
</dbReference>
<dbReference type="SUPFAM" id="SSF46894">
    <property type="entry name" value="C-terminal effector domain of the bipartite response regulators"/>
    <property type="match status" value="1"/>
</dbReference>
<keyword evidence="2" id="KW-0805">Transcription regulation</keyword>
<evidence type="ECO:0000313" key="10">
    <source>
        <dbReference type="Proteomes" id="UP000183376"/>
    </source>
</evidence>
<dbReference type="InterPro" id="IPR005158">
    <property type="entry name" value="BTAD"/>
</dbReference>
<dbReference type="SMART" id="SM00862">
    <property type="entry name" value="Trans_reg_C"/>
    <property type="match status" value="1"/>
</dbReference>
<dbReference type="GO" id="GO:0006355">
    <property type="term" value="P:regulation of DNA-templated transcription"/>
    <property type="evidence" value="ECO:0007669"/>
    <property type="project" value="InterPro"/>
</dbReference>
<sequence>MEFRLLGPLEVLAGNEIVRIPAAKHRALLAALLLRANQVVPSSELITQLWGEEPPSSARTTLQGYVLRLRRTLGPVIVTRNSGYLIEVTEDSLDLRRFERLVERSRVAESEGDLAQAAHLLHTALALWRGPALADVGSDWMHRVEAPRLAELRGRALHRKAEIDLRLGKHAEMIGELTVLVAENPLDEGFSAQLMLALHRCGRRAEALEVYRQTRRMLVEELGVEPGPELRRREQEVLRSDPEQPRPRAAEPLRAPHVLPPDIADFIGRADEAESLRAALLPVPGGCSPQVITVVGMAGVGKTALAVHVAHSLRAEFPDGQLFARLRTASGSVSSAEVLGRFLRLLGMVGSHLPEDVEQLAELFRDRLSGRRVLLVLDDAVDAAQVRPLLPGDGGCAVLVTGRNRLTGLTGRSVDLDVLTEAQAIELLGEITGVARISAEPDAAKVLVRRCGLLPLALRIAAARLRSRPQRTVAWLADELADEHRRLDRLVTGDLAVRASIGLSEQGLDGECRRALRLLSAVKVPHYPAWLSAAVLDRSPEQTERIIDELLDAQLLEDARGTGGSARVRFHELVRIYAEEQLEHAPELVLERAFPAMVRAAEEMGARLPSRSWKPGVALEKPCVGLEWFTTEQPVLVGAVRQAATVGDADSAWRLTAAMTGYLDLRGDWDDWRRTHCWALSACRSAGDWYGAARMSYGLGLLAAARDRYPQGMRWFARALSSWRSLGAHSEAAYAWIGIGDMYHQLSDLRRASRCFRRATTVFAEIADERGTAWARLSLALVHRDRGERERALESLLRTIDDFDGLGDWYSATEARFFLALTYNRWERPEEARSYAETARAAFAEMGARLKELRCQRLLGHVLASSGDPDAAQPLLEECVREFREQGDTFSEAISLWSLGELIRRHRIPADAVEVLTKACALFTKVGVPTWRMRAAASLQSTLRGT</sequence>
<keyword evidence="4" id="KW-0804">Transcription</keyword>
<keyword evidence="5" id="KW-0802">TPR repeat</keyword>
<dbReference type="PANTHER" id="PTHR35807">
    <property type="entry name" value="TRANSCRIPTIONAL REGULATOR REDD-RELATED"/>
    <property type="match status" value="1"/>
</dbReference>
<evidence type="ECO:0000256" key="6">
    <source>
        <dbReference type="PROSITE-ProRule" id="PRU01091"/>
    </source>
</evidence>
<dbReference type="CDD" id="cd15831">
    <property type="entry name" value="BTAD"/>
    <property type="match status" value="1"/>
</dbReference>
<dbReference type="Pfam" id="PF13424">
    <property type="entry name" value="TPR_12"/>
    <property type="match status" value="1"/>
</dbReference>
<dbReference type="AlphaFoldDB" id="A0A1G9W2T2"/>
<dbReference type="Pfam" id="PF00486">
    <property type="entry name" value="Trans_reg_C"/>
    <property type="match status" value="1"/>
</dbReference>
<name>A0A1G9W2T2_ALLAB</name>
<dbReference type="Pfam" id="PF00931">
    <property type="entry name" value="NB-ARC"/>
    <property type="match status" value="1"/>
</dbReference>
<feature type="region of interest" description="Disordered" evidence="7">
    <location>
        <begin position="229"/>
        <end position="251"/>
    </location>
</feature>
<keyword evidence="3 6" id="KW-0238">DNA-binding</keyword>
<dbReference type="Pfam" id="PF13432">
    <property type="entry name" value="TPR_16"/>
    <property type="match status" value="1"/>
</dbReference>
<accession>A0A1G9W2T2</accession>
<dbReference type="GO" id="GO:0003677">
    <property type="term" value="F:DNA binding"/>
    <property type="evidence" value="ECO:0007669"/>
    <property type="project" value="UniProtKB-UniRule"/>
</dbReference>
<dbReference type="Proteomes" id="UP000183376">
    <property type="component" value="Chromosome I"/>
</dbReference>
<dbReference type="InterPro" id="IPR027417">
    <property type="entry name" value="P-loop_NTPase"/>
</dbReference>
<dbReference type="PROSITE" id="PS50005">
    <property type="entry name" value="TPR"/>
    <property type="match status" value="1"/>
</dbReference>
<dbReference type="SUPFAM" id="SSF48452">
    <property type="entry name" value="TPR-like"/>
    <property type="match status" value="2"/>
</dbReference>
<evidence type="ECO:0000313" key="9">
    <source>
        <dbReference type="EMBL" id="SDM78613.1"/>
    </source>
</evidence>
<dbReference type="PROSITE" id="PS51755">
    <property type="entry name" value="OMPR_PHOB"/>
    <property type="match status" value="1"/>
</dbReference>
<dbReference type="Gene3D" id="1.10.10.10">
    <property type="entry name" value="Winged helix-like DNA-binding domain superfamily/Winged helix DNA-binding domain"/>
    <property type="match status" value="1"/>
</dbReference>
<dbReference type="GO" id="GO:0000160">
    <property type="term" value="P:phosphorelay signal transduction system"/>
    <property type="evidence" value="ECO:0007669"/>
    <property type="project" value="InterPro"/>
</dbReference>
<dbReference type="Gene3D" id="1.25.40.10">
    <property type="entry name" value="Tetratricopeptide repeat domain"/>
    <property type="match status" value="2"/>
</dbReference>
<proteinExistence type="inferred from homology"/>
<keyword evidence="10" id="KW-1185">Reference proteome</keyword>
<evidence type="ECO:0000259" key="8">
    <source>
        <dbReference type="PROSITE" id="PS51755"/>
    </source>
</evidence>
<dbReference type="Pfam" id="PF03704">
    <property type="entry name" value="BTAD"/>
    <property type="match status" value="1"/>
</dbReference>
<evidence type="ECO:0000256" key="1">
    <source>
        <dbReference type="ARBA" id="ARBA00005820"/>
    </source>
</evidence>
<dbReference type="SMART" id="SM01043">
    <property type="entry name" value="BTAD"/>
    <property type="match status" value="1"/>
</dbReference>